<name>A0A0A9DTT6_ARUDO</name>
<dbReference type="EMBL" id="GBRH01206684">
    <property type="protein sequence ID" value="JAD91211.1"/>
    <property type="molecule type" value="Transcribed_RNA"/>
</dbReference>
<evidence type="ECO:0000313" key="1">
    <source>
        <dbReference type="EMBL" id="JAD91211.1"/>
    </source>
</evidence>
<organism evidence="1">
    <name type="scientific">Arundo donax</name>
    <name type="common">Giant reed</name>
    <name type="synonym">Donax arundinaceus</name>
    <dbReference type="NCBI Taxonomy" id="35708"/>
    <lineage>
        <taxon>Eukaryota</taxon>
        <taxon>Viridiplantae</taxon>
        <taxon>Streptophyta</taxon>
        <taxon>Embryophyta</taxon>
        <taxon>Tracheophyta</taxon>
        <taxon>Spermatophyta</taxon>
        <taxon>Magnoliopsida</taxon>
        <taxon>Liliopsida</taxon>
        <taxon>Poales</taxon>
        <taxon>Poaceae</taxon>
        <taxon>PACMAD clade</taxon>
        <taxon>Arundinoideae</taxon>
        <taxon>Arundineae</taxon>
        <taxon>Arundo</taxon>
    </lineage>
</organism>
<reference evidence="1" key="1">
    <citation type="submission" date="2014-09" db="EMBL/GenBank/DDBJ databases">
        <authorList>
            <person name="Magalhaes I.L.F."/>
            <person name="Oliveira U."/>
            <person name="Santos F.R."/>
            <person name="Vidigal T.H.D.A."/>
            <person name="Brescovit A.D."/>
            <person name="Santos A.J."/>
        </authorList>
    </citation>
    <scope>NUCLEOTIDE SEQUENCE</scope>
    <source>
        <tissue evidence="1">Shoot tissue taken approximately 20 cm above the soil surface</tissue>
    </source>
</reference>
<protein>
    <submittedName>
        <fullName evidence="1">Uncharacterized protein</fullName>
    </submittedName>
</protein>
<proteinExistence type="predicted"/>
<dbReference type="AlphaFoldDB" id="A0A0A9DTT6"/>
<sequence length="53" mass="6125">MYLFFLCLATAPLQPLFRTLVYPSLIVSLSIRCLLCFLLDLKLLELSCYKNLP</sequence>
<accession>A0A0A9DTT6</accession>
<reference evidence="1" key="2">
    <citation type="journal article" date="2015" name="Data Brief">
        <title>Shoot transcriptome of the giant reed, Arundo donax.</title>
        <authorList>
            <person name="Barrero R.A."/>
            <person name="Guerrero F.D."/>
            <person name="Moolhuijzen P."/>
            <person name="Goolsby J.A."/>
            <person name="Tidwell J."/>
            <person name="Bellgard S.E."/>
            <person name="Bellgard M.I."/>
        </authorList>
    </citation>
    <scope>NUCLEOTIDE SEQUENCE</scope>
    <source>
        <tissue evidence="1">Shoot tissue taken approximately 20 cm above the soil surface</tissue>
    </source>
</reference>